<evidence type="ECO:0000313" key="9">
    <source>
        <dbReference type="Proteomes" id="UP000295724"/>
    </source>
</evidence>
<dbReference type="PRINTS" id="PR00973">
    <property type="entry name" value="RIBOSOMALS17"/>
</dbReference>
<keyword evidence="9" id="KW-1185">Reference proteome</keyword>
<keyword evidence="4 6" id="KW-0689">Ribosomal protein</keyword>
<evidence type="ECO:0000256" key="4">
    <source>
        <dbReference type="ARBA" id="ARBA00022980"/>
    </source>
</evidence>
<sequence length="86" mass="9882">MTTVTKEHKTKSGVVTSDKMDQTVTVMIERKIKHPLYKKYIKKSTKIHAHDPDNKCQQGDLVKIAECRPISKTKSWKVVEIVESTK</sequence>
<dbReference type="PROSITE" id="PS00056">
    <property type="entry name" value="RIBOSOMAL_S17"/>
    <property type="match status" value="1"/>
</dbReference>
<evidence type="ECO:0000256" key="3">
    <source>
        <dbReference type="ARBA" id="ARBA00022884"/>
    </source>
</evidence>
<comment type="similarity">
    <text evidence="1 6 7">Belongs to the universal ribosomal protein uS17 family.</text>
</comment>
<dbReference type="EMBL" id="SNZB01000004">
    <property type="protein sequence ID" value="TDR19405.1"/>
    <property type="molecule type" value="Genomic_DNA"/>
</dbReference>
<dbReference type="AlphaFoldDB" id="A0A4R6XIU0"/>
<dbReference type="PANTHER" id="PTHR10744">
    <property type="entry name" value="40S RIBOSOMAL PROTEIN S11 FAMILY MEMBER"/>
    <property type="match status" value="1"/>
</dbReference>
<dbReference type="OrthoDB" id="9811714at2"/>
<dbReference type="GO" id="GO:0006412">
    <property type="term" value="P:translation"/>
    <property type="evidence" value="ECO:0007669"/>
    <property type="project" value="UniProtKB-UniRule"/>
</dbReference>
<dbReference type="GO" id="GO:0019843">
    <property type="term" value="F:rRNA binding"/>
    <property type="evidence" value="ECO:0007669"/>
    <property type="project" value="UniProtKB-UniRule"/>
</dbReference>
<dbReference type="SUPFAM" id="SSF50249">
    <property type="entry name" value="Nucleic acid-binding proteins"/>
    <property type="match status" value="1"/>
</dbReference>
<keyword evidence="3 6" id="KW-0694">RNA-binding</keyword>
<name>A0A4R6XIU0_9GAMM</name>
<dbReference type="InterPro" id="IPR019979">
    <property type="entry name" value="Ribosomal_uS17_CS"/>
</dbReference>
<evidence type="ECO:0000256" key="6">
    <source>
        <dbReference type="HAMAP-Rule" id="MF_01345"/>
    </source>
</evidence>
<proteinExistence type="inferred from homology"/>
<comment type="function">
    <text evidence="6">One of the primary rRNA binding proteins, it binds specifically to the 5'-end of 16S ribosomal RNA.</text>
</comment>
<evidence type="ECO:0000256" key="2">
    <source>
        <dbReference type="ARBA" id="ARBA00022730"/>
    </source>
</evidence>
<evidence type="ECO:0000256" key="1">
    <source>
        <dbReference type="ARBA" id="ARBA00010254"/>
    </source>
</evidence>
<reference evidence="8 9" key="1">
    <citation type="submission" date="2019-03" db="EMBL/GenBank/DDBJ databases">
        <title>Genomic Encyclopedia of Type Strains, Phase IV (KMG-IV): sequencing the most valuable type-strain genomes for metagenomic binning, comparative biology and taxonomic classification.</title>
        <authorList>
            <person name="Goeker M."/>
        </authorList>
    </citation>
    <scope>NUCLEOTIDE SEQUENCE [LARGE SCALE GENOMIC DNA]</scope>
    <source>
        <strain evidence="8 9">DSM 25488</strain>
    </source>
</reference>
<dbReference type="Pfam" id="PF00366">
    <property type="entry name" value="Ribosomal_S17"/>
    <property type="match status" value="1"/>
</dbReference>
<dbReference type="InterPro" id="IPR000266">
    <property type="entry name" value="Ribosomal_uS17"/>
</dbReference>
<dbReference type="RefSeq" id="WP_099020300.1">
    <property type="nucleotide sequence ID" value="NZ_NIHB01000007.1"/>
</dbReference>
<dbReference type="NCBIfam" id="TIGR03635">
    <property type="entry name" value="uS17_bact"/>
    <property type="match status" value="1"/>
</dbReference>
<protein>
    <recommendedName>
        <fullName evidence="6">Small ribosomal subunit protein uS17</fullName>
    </recommendedName>
</protein>
<dbReference type="InterPro" id="IPR012340">
    <property type="entry name" value="NA-bd_OB-fold"/>
</dbReference>
<gene>
    <name evidence="6" type="primary">rpsQ</name>
    <name evidence="8" type="ORF">C8D91_1955</name>
</gene>
<dbReference type="Proteomes" id="UP000295724">
    <property type="component" value="Unassembled WGS sequence"/>
</dbReference>
<comment type="caution">
    <text evidence="8">The sequence shown here is derived from an EMBL/GenBank/DDBJ whole genome shotgun (WGS) entry which is preliminary data.</text>
</comment>
<dbReference type="GO" id="GO:0022627">
    <property type="term" value="C:cytosolic small ribosomal subunit"/>
    <property type="evidence" value="ECO:0007669"/>
    <property type="project" value="UniProtKB-UniRule"/>
</dbReference>
<dbReference type="CDD" id="cd00364">
    <property type="entry name" value="Ribosomal_uS17"/>
    <property type="match status" value="1"/>
</dbReference>
<evidence type="ECO:0000313" key="8">
    <source>
        <dbReference type="EMBL" id="TDR19405.1"/>
    </source>
</evidence>
<organism evidence="8 9">
    <name type="scientific">Marinicella litoralis</name>
    <dbReference type="NCBI Taxonomy" id="644220"/>
    <lineage>
        <taxon>Bacteria</taxon>
        <taxon>Pseudomonadati</taxon>
        <taxon>Pseudomonadota</taxon>
        <taxon>Gammaproteobacteria</taxon>
        <taxon>Lysobacterales</taxon>
        <taxon>Marinicellaceae</taxon>
        <taxon>Marinicella</taxon>
    </lineage>
</organism>
<dbReference type="InterPro" id="IPR019984">
    <property type="entry name" value="Ribosomal_uS17_bact/chlr"/>
</dbReference>
<evidence type="ECO:0000256" key="7">
    <source>
        <dbReference type="RuleBase" id="RU003872"/>
    </source>
</evidence>
<dbReference type="GO" id="GO:0003735">
    <property type="term" value="F:structural constituent of ribosome"/>
    <property type="evidence" value="ECO:0007669"/>
    <property type="project" value="UniProtKB-UniRule"/>
</dbReference>
<dbReference type="PANTHER" id="PTHR10744:SF1">
    <property type="entry name" value="SMALL RIBOSOMAL SUBUNIT PROTEIN US17M"/>
    <property type="match status" value="1"/>
</dbReference>
<dbReference type="NCBIfam" id="NF004123">
    <property type="entry name" value="PRK05610.1"/>
    <property type="match status" value="1"/>
</dbReference>
<keyword evidence="2 6" id="KW-0699">rRNA-binding</keyword>
<dbReference type="Gene3D" id="2.40.50.140">
    <property type="entry name" value="Nucleic acid-binding proteins"/>
    <property type="match status" value="1"/>
</dbReference>
<evidence type="ECO:0000256" key="5">
    <source>
        <dbReference type="ARBA" id="ARBA00023274"/>
    </source>
</evidence>
<keyword evidence="5 6" id="KW-0687">Ribonucleoprotein</keyword>
<comment type="subunit">
    <text evidence="6">Part of the 30S ribosomal subunit.</text>
</comment>
<dbReference type="HAMAP" id="MF_01345_B">
    <property type="entry name" value="Ribosomal_uS17_B"/>
    <property type="match status" value="1"/>
</dbReference>
<accession>A0A4R6XIU0</accession>